<feature type="transmembrane region" description="Helical" evidence="2">
    <location>
        <begin position="147"/>
        <end position="169"/>
    </location>
</feature>
<evidence type="ECO:0000313" key="5">
    <source>
        <dbReference type="Proteomes" id="UP001501638"/>
    </source>
</evidence>
<evidence type="ECO:0000313" key="4">
    <source>
        <dbReference type="EMBL" id="GAA2422884.1"/>
    </source>
</evidence>
<keyword evidence="5" id="KW-1185">Reference proteome</keyword>
<keyword evidence="2" id="KW-1133">Transmembrane helix</keyword>
<feature type="region of interest" description="Disordered" evidence="1">
    <location>
        <begin position="1"/>
        <end position="29"/>
    </location>
</feature>
<protein>
    <submittedName>
        <fullName evidence="4">DUF4395 domain-containing protein</fullName>
    </submittedName>
</protein>
<feature type="compositionally biased region" description="Low complexity" evidence="1">
    <location>
        <begin position="1"/>
        <end position="15"/>
    </location>
</feature>
<feature type="domain" description="DUF4395" evidence="3">
    <location>
        <begin position="42"/>
        <end position="171"/>
    </location>
</feature>
<accession>A0ABP5WA11</accession>
<reference evidence="5" key="1">
    <citation type="journal article" date="2019" name="Int. J. Syst. Evol. Microbiol.">
        <title>The Global Catalogue of Microorganisms (GCM) 10K type strain sequencing project: providing services to taxonomists for standard genome sequencing and annotation.</title>
        <authorList>
            <consortium name="The Broad Institute Genomics Platform"/>
            <consortium name="The Broad Institute Genome Sequencing Center for Infectious Disease"/>
            <person name="Wu L."/>
            <person name="Ma J."/>
        </authorList>
    </citation>
    <scope>NUCLEOTIDE SEQUENCE [LARGE SCALE GENOMIC DNA]</scope>
    <source>
        <strain evidence="5">JCM 6305</strain>
    </source>
</reference>
<keyword evidence="2" id="KW-0472">Membrane</keyword>
<evidence type="ECO:0000256" key="1">
    <source>
        <dbReference type="SAM" id="MobiDB-lite"/>
    </source>
</evidence>
<name>A0ABP5WA11_9ACTN</name>
<dbReference type="Proteomes" id="UP001501638">
    <property type="component" value="Unassembled WGS sequence"/>
</dbReference>
<feature type="transmembrane region" description="Helical" evidence="2">
    <location>
        <begin position="49"/>
        <end position="70"/>
    </location>
</feature>
<feature type="transmembrane region" description="Helical" evidence="2">
    <location>
        <begin position="119"/>
        <end position="141"/>
    </location>
</feature>
<dbReference type="Pfam" id="PF14340">
    <property type="entry name" value="DUF4395"/>
    <property type="match status" value="1"/>
</dbReference>
<organism evidence="4 5">
    <name type="scientific">Streptomyces macrosporus</name>
    <dbReference type="NCBI Taxonomy" id="44032"/>
    <lineage>
        <taxon>Bacteria</taxon>
        <taxon>Bacillati</taxon>
        <taxon>Actinomycetota</taxon>
        <taxon>Actinomycetes</taxon>
        <taxon>Kitasatosporales</taxon>
        <taxon>Streptomycetaceae</taxon>
        <taxon>Streptomyces</taxon>
    </lineage>
</organism>
<sequence length="174" mass="18179">MPGTVSHSLSHSVSHSVRDRPADSRVRPAPHRAVGNAVGMDIDIRGPRFGAAVTTAVLAAVLITGSFWLLAAQALVFAAGAALGVRRSPYGLLFRLLVRPRLGPPTRFEDEAPPRFAQGVGLLFALVGLVGYGVGPLWLGMAATACALAAAFLNAVFGYCLGCEVYLVLRRATG</sequence>
<comment type="caution">
    <text evidence="4">The sequence shown here is derived from an EMBL/GenBank/DDBJ whole genome shotgun (WGS) entry which is preliminary data.</text>
</comment>
<keyword evidence="2" id="KW-0812">Transmembrane</keyword>
<dbReference type="EMBL" id="BAAASZ010000003">
    <property type="protein sequence ID" value="GAA2422884.1"/>
    <property type="molecule type" value="Genomic_DNA"/>
</dbReference>
<feature type="compositionally biased region" description="Basic and acidic residues" evidence="1">
    <location>
        <begin position="16"/>
        <end position="26"/>
    </location>
</feature>
<evidence type="ECO:0000259" key="3">
    <source>
        <dbReference type="Pfam" id="PF14340"/>
    </source>
</evidence>
<gene>
    <name evidence="4" type="ORF">GCM10010405_01500</name>
</gene>
<proteinExistence type="predicted"/>
<evidence type="ECO:0000256" key="2">
    <source>
        <dbReference type="SAM" id="Phobius"/>
    </source>
</evidence>
<dbReference type="InterPro" id="IPR025508">
    <property type="entry name" value="DUF4395"/>
</dbReference>